<evidence type="ECO:0000256" key="4">
    <source>
        <dbReference type="ARBA" id="ARBA00023163"/>
    </source>
</evidence>
<comment type="subcellular location">
    <subcellularLocation>
        <location evidence="1">Nucleus</location>
    </subcellularLocation>
</comment>
<dbReference type="InterPro" id="IPR044810">
    <property type="entry name" value="WRKY_plant"/>
</dbReference>
<dbReference type="GO" id="GO:0003700">
    <property type="term" value="F:DNA-binding transcription factor activity"/>
    <property type="evidence" value="ECO:0007669"/>
    <property type="project" value="InterPro"/>
</dbReference>
<keyword evidence="2" id="KW-0805">Transcription regulation</keyword>
<dbReference type="Proteomes" id="UP001370490">
    <property type="component" value="Unassembled WGS sequence"/>
</dbReference>
<evidence type="ECO:0000256" key="6">
    <source>
        <dbReference type="SAM" id="MobiDB-lite"/>
    </source>
</evidence>
<reference evidence="8 9" key="1">
    <citation type="submission" date="2023-12" db="EMBL/GenBank/DDBJ databases">
        <title>A high-quality genome assembly for Dillenia turbinata (Dilleniales).</title>
        <authorList>
            <person name="Chanderbali A."/>
        </authorList>
    </citation>
    <scope>NUCLEOTIDE SEQUENCE [LARGE SCALE GENOMIC DNA]</scope>
    <source>
        <strain evidence="8">LSX21</strain>
        <tissue evidence="8">Leaf</tissue>
    </source>
</reference>
<feature type="domain" description="WRKY" evidence="7">
    <location>
        <begin position="129"/>
        <end position="188"/>
    </location>
</feature>
<evidence type="ECO:0000256" key="1">
    <source>
        <dbReference type="ARBA" id="ARBA00004123"/>
    </source>
</evidence>
<comment type="caution">
    <text evidence="8">The sequence shown here is derived from an EMBL/GenBank/DDBJ whole genome shotgun (WGS) entry which is preliminary data.</text>
</comment>
<gene>
    <name evidence="8" type="ORF">RJ641_025466</name>
</gene>
<evidence type="ECO:0000256" key="2">
    <source>
        <dbReference type="ARBA" id="ARBA00023015"/>
    </source>
</evidence>
<accession>A0AAN8W1K3</accession>
<dbReference type="GO" id="GO:0005634">
    <property type="term" value="C:nucleus"/>
    <property type="evidence" value="ECO:0007669"/>
    <property type="project" value="UniProtKB-SubCell"/>
</dbReference>
<evidence type="ECO:0000256" key="5">
    <source>
        <dbReference type="ARBA" id="ARBA00023242"/>
    </source>
</evidence>
<dbReference type="PROSITE" id="PS50811">
    <property type="entry name" value="WRKY"/>
    <property type="match status" value="1"/>
</dbReference>
<keyword evidence="3" id="KW-0238">DNA-binding</keyword>
<dbReference type="InterPro" id="IPR036576">
    <property type="entry name" value="WRKY_dom_sf"/>
</dbReference>
<proteinExistence type="predicted"/>
<evidence type="ECO:0000313" key="8">
    <source>
        <dbReference type="EMBL" id="KAK6944364.1"/>
    </source>
</evidence>
<dbReference type="SUPFAM" id="SSF118290">
    <property type="entry name" value="WRKY DNA-binding domain"/>
    <property type="match status" value="1"/>
</dbReference>
<evidence type="ECO:0000256" key="3">
    <source>
        <dbReference type="ARBA" id="ARBA00023125"/>
    </source>
</evidence>
<sequence length="487" mass="54136">MAGLDSNFEENSSTIDLNAHPHQPSNASYLVAELIRVKEENKKLKGMMSMMLDRCSNLKNSVFEELNKTRKREAESKRLCNSSPNGEERECSCTDHDCCKKLRQVTYKPNVSRVHVKTKDSDPNLTVKDGFQWRKYGQKVTRDNPSPRAYFKCSFAPSCPVKKKVQRSAEDESILVVTYDGRHNHPPPFGSSNMMLGSIPCSASSPSQPTTLSLDFTQLGSCNSMQMLSQQIDLPAFQHHLVEQLASFLAKDPSFTSQLAISPQKSRDSNSVDIDTSLSLVISPNSNSNSNSNHYSSKTPASDVVAETNKMTEQLIEIFSDLPNKLIDTLRRSQFGETNLSRKRSAEHFDVVSSPTSGESIEGISIVQRSVEDLSVLIVIYEGKHNHQKPSEADLTLTLLPSPTSSDSSERTLAPDLTPSDSYNFEAKFSPSVTSSIFQKLLVEQMASFLIKDPNFTAQLAIAIPERIQQYASSGNCDNIKIKELFM</sequence>
<dbReference type="SMART" id="SM00774">
    <property type="entry name" value="WRKY"/>
    <property type="match status" value="1"/>
</dbReference>
<dbReference type="Pfam" id="PF03106">
    <property type="entry name" value="WRKY"/>
    <property type="match status" value="1"/>
</dbReference>
<keyword evidence="4" id="KW-0804">Transcription</keyword>
<evidence type="ECO:0000313" key="9">
    <source>
        <dbReference type="Proteomes" id="UP001370490"/>
    </source>
</evidence>
<protein>
    <submittedName>
        <fullName evidence="8">WRKY domain</fullName>
    </submittedName>
</protein>
<dbReference type="InterPro" id="IPR003657">
    <property type="entry name" value="WRKY_dom"/>
</dbReference>
<keyword evidence="5" id="KW-0539">Nucleus</keyword>
<organism evidence="8 9">
    <name type="scientific">Dillenia turbinata</name>
    <dbReference type="NCBI Taxonomy" id="194707"/>
    <lineage>
        <taxon>Eukaryota</taxon>
        <taxon>Viridiplantae</taxon>
        <taxon>Streptophyta</taxon>
        <taxon>Embryophyta</taxon>
        <taxon>Tracheophyta</taxon>
        <taxon>Spermatophyta</taxon>
        <taxon>Magnoliopsida</taxon>
        <taxon>eudicotyledons</taxon>
        <taxon>Gunneridae</taxon>
        <taxon>Pentapetalae</taxon>
        <taxon>Dilleniales</taxon>
        <taxon>Dilleniaceae</taxon>
        <taxon>Dillenia</taxon>
    </lineage>
</organism>
<dbReference type="EMBL" id="JBAMMX010000003">
    <property type="protein sequence ID" value="KAK6944364.1"/>
    <property type="molecule type" value="Genomic_DNA"/>
</dbReference>
<keyword evidence="9" id="KW-1185">Reference proteome</keyword>
<dbReference type="PANTHER" id="PTHR31429:SF3">
    <property type="entry name" value="WRKY TRANSCRIPTION FACTOR 40-RELATED"/>
    <property type="match status" value="1"/>
</dbReference>
<dbReference type="GO" id="GO:0043565">
    <property type="term" value="F:sequence-specific DNA binding"/>
    <property type="evidence" value="ECO:0007669"/>
    <property type="project" value="InterPro"/>
</dbReference>
<name>A0AAN8W1K3_9MAGN</name>
<feature type="region of interest" description="Disordered" evidence="6">
    <location>
        <begin position="1"/>
        <end position="23"/>
    </location>
</feature>
<dbReference type="AlphaFoldDB" id="A0AAN8W1K3"/>
<dbReference type="PANTHER" id="PTHR31429">
    <property type="entry name" value="WRKY TRANSCRIPTION FACTOR 36-RELATED"/>
    <property type="match status" value="1"/>
</dbReference>
<dbReference type="Gene3D" id="2.20.25.80">
    <property type="entry name" value="WRKY domain"/>
    <property type="match status" value="1"/>
</dbReference>
<evidence type="ECO:0000259" key="7">
    <source>
        <dbReference type="PROSITE" id="PS50811"/>
    </source>
</evidence>